<evidence type="ECO:0000313" key="1">
    <source>
        <dbReference type="EMBL" id="CAG8831991.1"/>
    </source>
</evidence>
<dbReference type="EMBL" id="CAJVQB010044545">
    <property type="protein sequence ID" value="CAG8831991.1"/>
    <property type="molecule type" value="Genomic_DNA"/>
</dbReference>
<protein>
    <submittedName>
        <fullName evidence="1">43886_t:CDS:1</fullName>
    </submittedName>
</protein>
<evidence type="ECO:0000313" key="2">
    <source>
        <dbReference type="Proteomes" id="UP000789901"/>
    </source>
</evidence>
<feature type="non-terminal residue" evidence="1">
    <location>
        <position position="1"/>
    </location>
</feature>
<sequence>TDCEHKNRLEQEHYTRHISCNMTSTVELTETFYERKNHLAKEAHAHHIANETVEDAEKH</sequence>
<proteinExistence type="predicted"/>
<gene>
    <name evidence="1" type="ORF">GMARGA_LOCUS30868</name>
</gene>
<comment type="caution">
    <text evidence="1">The sequence shown here is derived from an EMBL/GenBank/DDBJ whole genome shotgun (WGS) entry which is preliminary data.</text>
</comment>
<name>A0ABN7WHC2_GIGMA</name>
<accession>A0ABN7WHC2</accession>
<organism evidence="1 2">
    <name type="scientific">Gigaspora margarita</name>
    <dbReference type="NCBI Taxonomy" id="4874"/>
    <lineage>
        <taxon>Eukaryota</taxon>
        <taxon>Fungi</taxon>
        <taxon>Fungi incertae sedis</taxon>
        <taxon>Mucoromycota</taxon>
        <taxon>Glomeromycotina</taxon>
        <taxon>Glomeromycetes</taxon>
        <taxon>Diversisporales</taxon>
        <taxon>Gigasporaceae</taxon>
        <taxon>Gigaspora</taxon>
    </lineage>
</organism>
<reference evidence="1 2" key="1">
    <citation type="submission" date="2021-06" db="EMBL/GenBank/DDBJ databases">
        <authorList>
            <person name="Kallberg Y."/>
            <person name="Tangrot J."/>
            <person name="Rosling A."/>
        </authorList>
    </citation>
    <scope>NUCLEOTIDE SEQUENCE [LARGE SCALE GENOMIC DNA]</scope>
    <source>
        <strain evidence="1 2">120-4 pot B 10/14</strain>
    </source>
</reference>
<dbReference type="Proteomes" id="UP000789901">
    <property type="component" value="Unassembled WGS sequence"/>
</dbReference>
<keyword evidence="2" id="KW-1185">Reference proteome</keyword>